<name>A0ABR8H9C0_NOSPU</name>
<evidence type="ECO:0000313" key="2">
    <source>
        <dbReference type="EMBL" id="MBD2612435.1"/>
    </source>
</evidence>
<dbReference type="EMBL" id="JACJTC010000009">
    <property type="protein sequence ID" value="MBD2612435.1"/>
    <property type="molecule type" value="Genomic_DNA"/>
</dbReference>
<reference evidence="2 3" key="1">
    <citation type="journal article" date="2020" name="ISME J.">
        <title>Comparative genomics reveals insights into cyanobacterial evolution and habitat adaptation.</title>
        <authorList>
            <person name="Chen M.Y."/>
            <person name="Teng W.K."/>
            <person name="Zhao L."/>
            <person name="Hu C.X."/>
            <person name="Zhou Y.K."/>
            <person name="Han B.P."/>
            <person name="Song L.R."/>
            <person name="Shu W.S."/>
        </authorList>
    </citation>
    <scope>NUCLEOTIDE SEQUENCE [LARGE SCALE GENOMIC DNA]</scope>
    <source>
        <strain evidence="2 3">FACHB-252</strain>
    </source>
</reference>
<comment type="caution">
    <text evidence="2">The sequence shown here is derived from an EMBL/GenBank/DDBJ whole genome shotgun (WGS) entry which is preliminary data.</text>
</comment>
<sequence length="100" mass="11714">MLPLTQILRNFFLRLEGFLSVVFKPLLNFLKNFFAFFTKVFGLNSSNYFLESEQTGGISKQENQTVQNTTPEPPTVTRRRPNTKKIDDYYINMAREVKNN</sequence>
<feature type="compositionally biased region" description="Polar residues" evidence="1">
    <location>
        <begin position="59"/>
        <end position="68"/>
    </location>
</feature>
<protein>
    <submittedName>
        <fullName evidence="2">Threonine dehydratase</fullName>
    </submittedName>
</protein>
<keyword evidence="3" id="KW-1185">Reference proteome</keyword>
<dbReference type="Proteomes" id="UP000606396">
    <property type="component" value="Unassembled WGS sequence"/>
</dbReference>
<gene>
    <name evidence="2" type="ORF">H6G94_14300</name>
</gene>
<dbReference type="RefSeq" id="WP_190949952.1">
    <property type="nucleotide sequence ID" value="NZ_JACJTC010000009.1"/>
</dbReference>
<feature type="region of interest" description="Disordered" evidence="1">
    <location>
        <begin position="59"/>
        <end position="84"/>
    </location>
</feature>
<accession>A0ABR8H9C0</accession>
<evidence type="ECO:0000256" key="1">
    <source>
        <dbReference type="SAM" id="MobiDB-lite"/>
    </source>
</evidence>
<evidence type="ECO:0000313" key="3">
    <source>
        <dbReference type="Proteomes" id="UP000606396"/>
    </source>
</evidence>
<proteinExistence type="predicted"/>
<organism evidence="2 3">
    <name type="scientific">Nostoc punctiforme FACHB-252</name>
    <dbReference type="NCBI Taxonomy" id="1357509"/>
    <lineage>
        <taxon>Bacteria</taxon>
        <taxon>Bacillati</taxon>
        <taxon>Cyanobacteriota</taxon>
        <taxon>Cyanophyceae</taxon>
        <taxon>Nostocales</taxon>
        <taxon>Nostocaceae</taxon>
        <taxon>Nostoc</taxon>
    </lineage>
</organism>